<keyword evidence="2" id="KW-1185">Reference proteome</keyword>
<evidence type="ECO:0000313" key="2">
    <source>
        <dbReference type="Proteomes" id="UP001605036"/>
    </source>
</evidence>
<protein>
    <submittedName>
        <fullName evidence="1">Uncharacterized protein</fullName>
    </submittedName>
</protein>
<evidence type="ECO:0000313" key="1">
    <source>
        <dbReference type="EMBL" id="KAL2622547.1"/>
    </source>
</evidence>
<organism evidence="1 2">
    <name type="scientific">Riccia fluitans</name>
    <dbReference type="NCBI Taxonomy" id="41844"/>
    <lineage>
        <taxon>Eukaryota</taxon>
        <taxon>Viridiplantae</taxon>
        <taxon>Streptophyta</taxon>
        <taxon>Embryophyta</taxon>
        <taxon>Marchantiophyta</taxon>
        <taxon>Marchantiopsida</taxon>
        <taxon>Marchantiidae</taxon>
        <taxon>Marchantiales</taxon>
        <taxon>Ricciaceae</taxon>
        <taxon>Riccia</taxon>
    </lineage>
</organism>
<proteinExistence type="predicted"/>
<dbReference type="Proteomes" id="UP001605036">
    <property type="component" value="Unassembled WGS sequence"/>
</dbReference>
<comment type="caution">
    <text evidence="1">The sequence shown here is derived from an EMBL/GenBank/DDBJ whole genome shotgun (WGS) entry which is preliminary data.</text>
</comment>
<dbReference type="AlphaFoldDB" id="A0ABD1YAE8"/>
<dbReference type="EMBL" id="JBHFFA010000006">
    <property type="protein sequence ID" value="KAL2622547.1"/>
    <property type="molecule type" value="Genomic_DNA"/>
</dbReference>
<sequence>MFTFLLFLDIDIDGTGSEESNLQERRKCLLRQDCHDKFHYVAFLNAYSFIIYLRVCRRTYDISIFSCWKCQQVITFSKFLLQFSCCQVRRNIPDYLRL</sequence>
<name>A0ABD1YAE8_9MARC</name>
<reference evidence="1 2" key="1">
    <citation type="submission" date="2024-09" db="EMBL/GenBank/DDBJ databases">
        <title>Chromosome-scale assembly of Riccia fluitans.</title>
        <authorList>
            <person name="Paukszto L."/>
            <person name="Sawicki J."/>
            <person name="Karawczyk K."/>
            <person name="Piernik-Szablinska J."/>
            <person name="Szczecinska M."/>
            <person name="Mazdziarz M."/>
        </authorList>
    </citation>
    <scope>NUCLEOTIDE SEQUENCE [LARGE SCALE GENOMIC DNA]</scope>
    <source>
        <strain evidence="1">Rf_01</strain>
        <tissue evidence="1">Aerial parts of the thallus</tissue>
    </source>
</reference>
<gene>
    <name evidence="1" type="ORF">R1flu_002752</name>
</gene>
<accession>A0ABD1YAE8</accession>